<keyword evidence="5" id="KW-1185">Reference proteome</keyword>
<evidence type="ECO:0000256" key="2">
    <source>
        <dbReference type="ARBA" id="ARBA00023002"/>
    </source>
</evidence>
<evidence type="ECO:0000256" key="1">
    <source>
        <dbReference type="ARBA" id="ARBA00022630"/>
    </source>
</evidence>
<name>A0A7Y7LY13_9MICC</name>
<dbReference type="EMBL" id="JAAMFM010000010">
    <property type="protein sequence ID" value="NVM94960.1"/>
    <property type="molecule type" value="Genomic_DNA"/>
</dbReference>
<comment type="caution">
    <text evidence="4">The sequence shown here is derived from an EMBL/GenBank/DDBJ whole genome shotgun (WGS) entry which is preliminary data.</text>
</comment>
<dbReference type="GO" id="GO:0016491">
    <property type="term" value="F:oxidoreductase activity"/>
    <property type="evidence" value="ECO:0007669"/>
    <property type="project" value="UniProtKB-KW"/>
</dbReference>
<proteinExistence type="predicted"/>
<dbReference type="Gene3D" id="3.50.50.60">
    <property type="entry name" value="FAD/NAD(P)-binding domain"/>
    <property type="match status" value="1"/>
</dbReference>
<dbReference type="Proteomes" id="UP000543556">
    <property type="component" value="Unassembled WGS sequence"/>
</dbReference>
<dbReference type="InterPro" id="IPR036188">
    <property type="entry name" value="FAD/NAD-bd_sf"/>
</dbReference>
<keyword evidence="1" id="KW-0285">Flavoprotein</keyword>
<dbReference type="InterPro" id="IPR003953">
    <property type="entry name" value="FAD-dep_OxRdtase_2_FAD-bd"/>
</dbReference>
<feature type="domain" description="FAD-dependent oxidoreductase 2 FAD-binding" evidence="3">
    <location>
        <begin position="20"/>
        <end position="65"/>
    </location>
</feature>
<evidence type="ECO:0000313" key="5">
    <source>
        <dbReference type="Proteomes" id="UP000543556"/>
    </source>
</evidence>
<dbReference type="Pfam" id="PF00890">
    <property type="entry name" value="FAD_binding_2"/>
    <property type="match status" value="1"/>
</dbReference>
<protein>
    <submittedName>
        <fullName evidence="4">FAD-binding protein</fullName>
    </submittedName>
</protein>
<dbReference type="AlphaFoldDB" id="A0A7Y7LY13"/>
<gene>
    <name evidence="4" type="ORF">G6034_08545</name>
</gene>
<dbReference type="SUPFAM" id="SSF51905">
    <property type="entry name" value="FAD/NAD(P)-binding domain"/>
    <property type="match status" value="1"/>
</dbReference>
<dbReference type="RefSeq" id="WP_176634692.1">
    <property type="nucleotide sequence ID" value="NZ_JAAMFM010000010.1"/>
</dbReference>
<keyword evidence="2" id="KW-0560">Oxidoreductase</keyword>
<reference evidence="4 5" key="1">
    <citation type="submission" date="2020-02" db="EMBL/GenBank/DDBJ databases">
        <title>Genome sequence of strain AETb3-4.</title>
        <authorList>
            <person name="Gao J."/>
            <person name="Zhang X."/>
        </authorList>
    </citation>
    <scope>NUCLEOTIDE SEQUENCE [LARGE SCALE GENOMIC DNA]</scope>
    <source>
        <strain evidence="4 5">AETb3-4</strain>
    </source>
</reference>
<sequence>MTAAPTAVPATGLTTEATTTIVIGSGFSGLAMAAELNRQGIKAIVVDCPSHASGPAAPSTGGISLDAMGERTDIMRLLEHYARRHELDIRPATRALHIQHTPAANPAARQWEVQTATGTLTAYSIVFTRGALNQLRRMLHTTGIGTGRGLGAAMHSLGLYLVGAGDLVTPTTAEILRQAKRTGHSISVRVASRHAAAMSATA</sequence>
<evidence type="ECO:0000259" key="3">
    <source>
        <dbReference type="Pfam" id="PF00890"/>
    </source>
</evidence>
<organism evidence="4 5">
    <name type="scientific">Arthrobacter wenxiniae</name>
    <dbReference type="NCBI Taxonomy" id="2713570"/>
    <lineage>
        <taxon>Bacteria</taxon>
        <taxon>Bacillati</taxon>
        <taxon>Actinomycetota</taxon>
        <taxon>Actinomycetes</taxon>
        <taxon>Micrococcales</taxon>
        <taxon>Micrococcaceae</taxon>
        <taxon>Arthrobacter</taxon>
    </lineage>
</organism>
<accession>A0A7Y7LY13</accession>
<evidence type="ECO:0000313" key="4">
    <source>
        <dbReference type="EMBL" id="NVM94960.1"/>
    </source>
</evidence>